<comment type="caution">
    <text evidence="2">The sequence shown here is derived from an EMBL/GenBank/DDBJ whole genome shotgun (WGS) entry which is preliminary data.</text>
</comment>
<feature type="domain" description="HTH marR-type" evidence="1">
    <location>
        <begin position="14"/>
        <end position="146"/>
    </location>
</feature>
<dbReference type="Pfam" id="PF01047">
    <property type="entry name" value="MarR"/>
    <property type="match status" value="1"/>
</dbReference>
<dbReference type="PANTHER" id="PTHR33164">
    <property type="entry name" value="TRANSCRIPTIONAL REGULATOR, MARR FAMILY"/>
    <property type="match status" value="1"/>
</dbReference>
<evidence type="ECO:0000313" key="2">
    <source>
        <dbReference type="EMBL" id="PZG50589.1"/>
    </source>
</evidence>
<evidence type="ECO:0000313" key="3">
    <source>
        <dbReference type="Proteomes" id="UP000248544"/>
    </source>
</evidence>
<dbReference type="Gene3D" id="1.10.10.10">
    <property type="entry name" value="Winged helix-like DNA-binding domain superfamily/Winged helix DNA-binding domain"/>
    <property type="match status" value="1"/>
</dbReference>
<dbReference type="SMART" id="SM00347">
    <property type="entry name" value="HTH_MARR"/>
    <property type="match status" value="1"/>
</dbReference>
<dbReference type="GO" id="GO:0003700">
    <property type="term" value="F:DNA-binding transcription factor activity"/>
    <property type="evidence" value="ECO:0007669"/>
    <property type="project" value="InterPro"/>
</dbReference>
<dbReference type="InterPro" id="IPR036390">
    <property type="entry name" value="WH_DNA-bd_sf"/>
</dbReference>
<dbReference type="PROSITE" id="PS50995">
    <property type="entry name" value="HTH_MARR_2"/>
    <property type="match status" value="1"/>
</dbReference>
<sequence length="173" mass="18699">MTQPEPDPLPSGLGDNLEWLIAQCFRAHIAALERAMSGIPHGLRGYQVLCAATHGSARNQAELGRQLNIDRTSMVYLVDALVTAGMVERMTDPGDRRNNLICPTPEGRARFAEAQSAVTGAESETLEPLAAADQDRFRELLRTIVVHHLAAGWETNPYEAAIRTAANGKGGGR</sequence>
<keyword evidence="3" id="KW-1185">Reference proteome</keyword>
<dbReference type="Proteomes" id="UP000248544">
    <property type="component" value="Unassembled WGS sequence"/>
</dbReference>
<gene>
    <name evidence="2" type="ORF">C1I98_10160</name>
</gene>
<dbReference type="RefSeq" id="WP_111166914.1">
    <property type="nucleotide sequence ID" value="NZ_POUA01000057.1"/>
</dbReference>
<dbReference type="PRINTS" id="PR00598">
    <property type="entry name" value="HTHMARR"/>
</dbReference>
<dbReference type="InterPro" id="IPR000835">
    <property type="entry name" value="HTH_MarR-typ"/>
</dbReference>
<dbReference type="GO" id="GO:0006950">
    <property type="term" value="P:response to stress"/>
    <property type="evidence" value="ECO:0007669"/>
    <property type="project" value="TreeGrafter"/>
</dbReference>
<organism evidence="2 3">
    <name type="scientific">Spongiactinospora gelatinilytica</name>
    <dbReference type="NCBI Taxonomy" id="2666298"/>
    <lineage>
        <taxon>Bacteria</taxon>
        <taxon>Bacillati</taxon>
        <taxon>Actinomycetota</taxon>
        <taxon>Actinomycetes</taxon>
        <taxon>Streptosporangiales</taxon>
        <taxon>Streptosporangiaceae</taxon>
        <taxon>Spongiactinospora</taxon>
    </lineage>
</organism>
<dbReference type="InterPro" id="IPR039422">
    <property type="entry name" value="MarR/SlyA-like"/>
</dbReference>
<dbReference type="AlphaFoldDB" id="A0A2W2H6U3"/>
<dbReference type="InterPro" id="IPR036388">
    <property type="entry name" value="WH-like_DNA-bd_sf"/>
</dbReference>
<dbReference type="EMBL" id="POUA01000057">
    <property type="protein sequence ID" value="PZG50589.1"/>
    <property type="molecule type" value="Genomic_DNA"/>
</dbReference>
<name>A0A2W2H6U3_9ACTN</name>
<reference evidence="2 3" key="1">
    <citation type="submission" date="2018-01" db="EMBL/GenBank/DDBJ databases">
        <title>Draft genome sequence of Sphaerisporangium sp. 7K107.</title>
        <authorList>
            <person name="Sahin N."/>
            <person name="Saygin H."/>
            <person name="Ay H."/>
        </authorList>
    </citation>
    <scope>NUCLEOTIDE SEQUENCE [LARGE SCALE GENOMIC DNA]</scope>
    <source>
        <strain evidence="2 3">7K107</strain>
    </source>
</reference>
<protein>
    <submittedName>
        <fullName evidence="2">MarR family transcriptional regulator</fullName>
    </submittedName>
</protein>
<dbReference type="SUPFAM" id="SSF46785">
    <property type="entry name" value="Winged helix' DNA-binding domain"/>
    <property type="match status" value="1"/>
</dbReference>
<accession>A0A2W2H6U3</accession>
<evidence type="ECO:0000259" key="1">
    <source>
        <dbReference type="PROSITE" id="PS50995"/>
    </source>
</evidence>
<proteinExistence type="predicted"/>
<dbReference type="PANTHER" id="PTHR33164:SF43">
    <property type="entry name" value="HTH-TYPE TRANSCRIPTIONAL REPRESSOR YETL"/>
    <property type="match status" value="1"/>
</dbReference>